<evidence type="ECO:0000313" key="3">
    <source>
        <dbReference type="EMBL" id="MBP0616983.1"/>
    </source>
</evidence>
<organism evidence="3 4">
    <name type="scientific">Jiella mangrovi</name>
    <dbReference type="NCBI Taxonomy" id="2821407"/>
    <lineage>
        <taxon>Bacteria</taxon>
        <taxon>Pseudomonadati</taxon>
        <taxon>Pseudomonadota</taxon>
        <taxon>Alphaproteobacteria</taxon>
        <taxon>Hyphomicrobiales</taxon>
        <taxon>Aurantimonadaceae</taxon>
        <taxon>Jiella</taxon>
    </lineage>
</organism>
<name>A0ABS4BJN5_9HYPH</name>
<accession>A0ABS4BJN5</accession>
<dbReference type="Proteomes" id="UP000678276">
    <property type="component" value="Unassembled WGS sequence"/>
</dbReference>
<dbReference type="RefSeq" id="WP_209595467.1">
    <property type="nucleotide sequence ID" value="NZ_JAGJCF010000011.1"/>
</dbReference>
<comment type="caution">
    <text evidence="3">The sequence shown here is derived from an EMBL/GenBank/DDBJ whole genome shotgun (WGS) entry which is preliminary data.</text>
</comment>
<proteinExistence type="predicted"/>
<reference evidence="3 4" key="1">
    <citation type="submission" date="2021-04" db="EMBL/GenBank/DDBJ databases">
        <title>Whole genome sequence of Jiella sp. KSK16Y-1.</title>
        <authorList>
            <person name="Tuo L."/>
        </authorList>
    </citation>
    <scope>NUCLEOTIDE SEQUENCE [LARGE SCALE GENOMIC DNA]</scope>
    <source>
        <strain evidence="3 4">KSK16Y-1</strain>
    </source>
</reference>
<sequence length="161" mass="17567">MSDTGTSNRHGVGYWAVVVLAAVLVLFGLPIFGGGAYLLWLGGSWYYVLAGIGLLLTAWFLVQASMLAVWIYLVTFAGTVVWAFWEKGFDWWAQVPRLVAPTVILVLVLLTIPVLLRSGLTRGKDRPASPATDHPSPAREKQRSSAGEENRRSGTIIPTAR</sequence>
<keyword evidence="2" id="KW-1133">Transmembrane helix</keyword>
<feature type="region of interest" description="Disordered" evidence="1">
    <location>
        <begin position="123"/>
        <end position="161"/>
    </location>
</feature>
<feature type="transmembrane region" description="Helical" evidence="2">
    <location>
        <begin position="12"/>
        <end position="32"/>
    </location>
</feature>
<evidence type="ECO:0000256" key="1">
    <source>
        <dbReference type="SAM" id="MobiDB-lite"/>
    </source>
</evidence>
<keyword evidence="4" id="KW-1185">Reference proteome</keyword>
<evidence type="ECO:0000313" key="4">
    <source>
        <dbReference type="Proteomes" id="UP000678276"/>
    </source>
</evidence>
<protein>
    <recommendedName>
        <fullName evidence="5">Glucose dehydrogenase</fullName>
    </recommendedName>
</protein>
<keyword evidence="2" id="KW-0472">Membrane</keyword>
<feature type="transmembrane region" description="Helical" evidence="2">
    <location>
        <begin position="67"/>
        <end position="85"/>
    </location>
</feature>
<evidence type="ECO:0008006" key="5">
    <source>
        <dbReference type="Google" id="ProtNLM"/>
    </source>
</evidence>
<feature type="compositionally biased region" description="Basic and acidic residues" evidence="1">
    <location>
        <begin position="136"/>
        <end position="152"/>
    </location>
</feature>
<evidence type="ECO:0000256" key="2">
    <source>
        <dbReference type="SAM" id="Phobius"/>
    </source>
</evidence>
<dbReference type="EMBL" id="JAGJCF010000011">
    <property type="protein sequence ID" value="MBP0616983.1"/>
    <property type="molecule type" value="Genomic_DNA"/>
</dbReference>
<feature type="transmembrane region" description="Helical" evidence="2">
    <location>
        <begin position="97"/>
        <end position="116"/>
    </location>
</feature>
<gene>
    <name evidence="3" type="ORF">J6595_15455</name>
</gene>
<keyword evidence="2" id="KW-0812">Transmembrane</keyword>
<feature type="transmembrane region" description="Helical" evidence="2">
    <location>
        <begin position="44"/>
        <end position="62"/>
    </location>
</feature>